<dbReference type="SUPFAM" id="SSF52172">
    <property type="entry name" value="CheY-like"/>
    <property type="match status" value="1"/>
</dbReference>
<dbReference type="AlphaFoldDB" id="A0A098LJC1"/>
<evidence type="ECO:0000259" key="2">
    <source>
        <dbReference type="PROSITE" id="PS50110"/>
    </source>
</evidence>
<evidence type="ECO:0000256" key="1">
    <source>
        <dbReference type="PROSITE-ProRule" id="PRU00169"/>
    </source>
</evidence>
<evidence type="ECO:0000313" key="4">
    <source>
        <dbReference type="Proteomes" id="UP000030185"/>
    </source>
</evidence>
<dbReference type="Proteomes" id="UP000030185">
    <property type="component" value="Unassembled WGS sequence"/>
</dbReference>
<dbReference type="InterPro" id="IPR011006">
    <property type="entry name" value="CheY-like_superfamily"/>
</dbReference>
<dbReference type="SMART" id="SM00448">
    <property type="entry name" value="REC"/>
    <property type="match status" value="1"/>
</dbReference>
<accession>A0A098LJC1</accession>
<dbReference type="InterPro" id="IPR001789">
    <property type="entry name" value="Sig_transdc_resp-reg_receiver"/>
</dbReference>
<dbReference type="InterPro" id="IPR052893">
    <property type="entry name" value="TCS_response_regulator"/>
</dbReference>
<reference evidence="3 4" key="1">
    <citation type="submission" date="2014-09" db="EMBL/GenBank/DDBJ databases">
        <title>Sporocytophaga myxococcoides PG-01 genome sequencing.</title>
        <authorList>
            <person name="Liu L."/>
            <person name="Gao P.J."/>
            <person name="Chen G.J."/>
            <person name="Wang L.S."/>
        </authorList>
    </citation>
    <scope>NUCLEOTIDE SEQUENCE [LARGE SCALE GENOMIC DNA]</scope>
    <source>
        <strain evidence="3 4">PG-01</strain>
    </source>
</reference>
<proteinExistence type="predicted"/>
<dbReference type="OrthoDB" id="1524091at2"/>
<dbReference type="PANTHER" id="PTHR44520:SF2">
    <property type="entry name" value="RESPONSE REGULATOR RCP1"/>
    <property type="match status" value="1"/>
</dbReference>
<organism evidence="3 4">
    <name type="scientific">Sporocytophaga myxococcoides</name>
    <dbReference type="NCBI Taxonomy" id="153721"/>
    <lineage>
        <taxon>Bacteria</taxon>
        <taxon>Pseudomonadati</taxon>
        <taxon>Bacteroidota</taxon>
        <taxon>Cytophagia</taxon>
        <taxon>Cytophagales</taxon>
        <taxon>Cytophagaceae</taxon>
        <taxon>Sporocytophaga</taxon>
    </lineage>
</organism>
<feature type="modified residue" description="4-aspartylphosphate" evidence="1">
    <location>
        <position position="63"/>
    </location>
</feature>
<protein>
    <submittedName>
        <fullName evidence="3">Response regulator rcp1</fullName>
    </submittedName>
</protein>
<keyword evidence="4" id="KW-1185">Reference proteome</keyword>
<dbReference type="eggNOG" id="COG0784">
    <property type="taxonomic scope" value="Bacteria"/>
</dbReference>
<name>A0A098LJC1_9BACT</name>
<dbReference type="PROSITE" id="PS50110">
    <property type="entry name" value="RESPONSE_REGULATORY"/>
    <property type="match status" value="1"/>
</dbReference>
<evidence type="ECO:0000313" key="3">
    <source>
        <dbReference type="EMBL" id="GAL86569.1"/>
    </source>
</evidence>
<feature type="domain" description="Response regulatory" evidence="2">
    <location>
        <begin position="8"/>
        <end position="133"/>
    </location>
</feature>
<dbReference type="STRING" id="153721.MYP_3799"/>
<sequence length="136" mass="15555">MPEKKFNKVLLVDDDKINNYINLRLIRRIGLSEEIIVTNNGQEAITYLKKCDKNELPTLILLDINMPVMDGFEFLEEYEKLKVNTVERPMIVVLTTSTNTNDIKKVESSPIAAGYINKPLTEENLLGFIRRNASVV</sequence>
<dbReference type="RefSeq" id="WP_045466673.1">
    <property type="nucleotide sequence ID" value="NZ_BBLT01000008.1"/>
</dbReference>
<keyword evidence="1" id="KW-0597">Phosphoprotein</keyword>
<dbReference type="Gene3D" id="3.40.50.2300">
    <property type="match status" value="1"/>
</dbReference>
<dbReference type="PANTHER" id="PTHR44520">
    <property type="entry name" value="RESPONSE REGULATOR RCP1-RELATED"/>
    <property type="match status" value="1"/>
</dbReference>
<dbReference type="Pfam" id="PF00072">
    <property type="entry name" value="Response_reg"/>
    <property type="match status" value="1"/>
</dbReference>
<dbReference type="GO" id="GO:0000160">
    <property type="term" value="P:phosphorelay signal transduction system"/>
    <property type="evidence" value="ECO:0007669"/>
    <property type="project" value="InterPro"/>
</dbReference>
<comment type="caution">
    <text evidence="3">The sequence shown here is derived from an EMBL/GenBank/DDBJ whole genome shotgun (WGS) entry which is preliminary data.</text>
</comment>
<dbReference type="EMBL" id="BBLT01000008">
    <property type="protein sequence ID" value="GAL86569.1"/>
    <property type="molecule type" value="Genomic_DNA"/>
</dbReference>
<gene>
    <name evidence="3" type="ORF">MYP_3799</name>
</gene>